<feature type="domain" description="DUF4142" evidence="1">
    <location>
        <begin position="72"/>
        <end position="201"/>
    </location>
</feature>
<dbReference type="Pfam" id="PF13628">
    <property type="entry name" value="DUF4142"/>
    <property type="match status" value="1"/>
</dbReference>
<accession>A0A060ZJ67</accession>
<evidence type="ECO:0000313" key="2">
    <source>
        <dbReference type="EMBL" id="CDR01894.1"/>
    </source>
</evidence>
<reference evidence="3 4" key="2">
    <citation type="submission" date="2021-03" db="EMBL/GenBank/DDBJ databases">
        <title>Genomic Encyclopedia of Type Strains, Phase IV (KMG-IV): sequencing the most valuable type-strain genomes for metagenomic binning, comparative biology and taxonomic classification.</title>
        <authorList>
            <person name="Goeker M."/>
        </authorList>
    </citation>
    <scope>NUCLEOTIDE SEQUENCE [LARGE SCALE GENOMIC DNA]</scope>
    <source>
        <strain evidence="3 4">DSM 41954</strain>
    </source>
</reference>
<dbReference type="HOGENOM" id="CLU_079636_0_1_11"/>
<dbReference type="EMBL" id="JAGGLR010000011">
    <property type="protein sequence ID" value="MBP2063275.1"/>
    <property type="molecule type" value="Genomic_DNA"/>
</dbReference>
<dbReference type="PANTHER" id="PTHR38593:SF1">
    <property type="entry name" value="BLR2558 PROTEIN"/>
    <property type="match status" value="1"/>
</dbReference>
<organism evidence="2">
    <name type="scientific">Streptomyces iranensis</name>
    <dbReference type="NCBI Taxonomy" id="576784"/>
    <lineage>
        <taxon>Bacteria</taxon>
        <taxon>Bacillati</taxon>
        <taxon>Actinomycetota</taxon>
        <taxon>Actinomycetes</taxon>
        <taxon>Kitasatosporales</taxon>
        <taxon>Streptomycetaceae</taxon>
        <taxon>Streptomyces</taxon>
        <taxon>Streptomyces violaceusniger group</taxon>
    </lineage>
</organism>
<protein>
    <submittedName>
        <fullName evidence="3">Outer membrane protein</fullName>
    </submittedName>
    <submittedName>
        <fullName evidence="2">Secreted protein</fullName>
    </submittedName>
</protein>
<dbReference type="PANTHER" id="PTHR38593">
    <property type="entry name" value="BLR2558 PROTEIN"/>
    <property type="match status" value="1"/>
</dbReference>
<sequence>MTAHARSVPGRSRNLTIAGVLLVALAVIAGAIVWATRGDANATENSSASFPSAKPAAPGDVVTTAGPVSKLDMEFLVKVRQANLWEAPAGRLAQTHATSEAVKRAGMHVMDGHSKLDEFVRNTAEALNVAIPDEASTEQQGFVRTLENAQGADFDKKFANILRGTHGKIFVTIAQVRASTKNSVVRRFASEVNLTVLDHQNVLDDSGLIDEATYDDIASTF</sequence>
<proteinExistence type="predicted"/>
<gene>
    <name evidence="3" type="ORF">J2Z30_004296</name>
    <name evidence="2" type="ORF">SIRAN530</name>
</gene>
<dbReference type="InterPro" id="IPR025419">
    <property type="entry name" value="DUF4142"/>
</dbReference>
<dbReference type="RefSeq" id="WP_044566868.1">
    <property type="nucleotide sequence ID" value="NZ_BAABDR010000078.1"/>
</dbReference>
<keyword evidence="4" id="KW-1185">Reference proteome</keyword>
<name>A0A060ZJ67_9ACTN</name>
<evidence type="ECO:0000259" key="1">
    <source>
        <dbReference type="Pfam" id="PF13628"/>
    </source>
</evidence>
<evidence type="ECO:0000313" key="3">
    <source>
        <dbReference type="EMBL" id="MBP2063275.1"/>
    </source>
</evidence>
<reference evidence="2" key="1">
    <citation type="submission" date="2014-05" db="EMBL/GenBank/DDBJ databases">
        <authorList>
            <person name="Horn Fabian"/>
        </authorList>
    </citation>
    <scope>NUCLEOTIDE SEQUENCE</scope>
</reference>
<evidence type="ECO:0000313" key="4">
    <source>
        <dbReference type="Proteomes" id="UP000756710"/>
    </source>
</evidence>
<dbReference type="AlphaFoldDB" id="A0A060ZJ67"/>
<dbReference type="EMBL" id="LK022848">
    <property type="protein sequence ID" value="CDR01894.1"/>
    <property type="molecule type" value="Genomic_DNA"/>
</dbReference>
<dbReference type="Proteomes" id="UP000756710">
    <property type="component" value="Unassembled WGS sequence"/>
</dbReference>
<dbReference type="Gene3D" id="1.20.1260.10">
    <property type="match status" value="1"/>
</dbReference>
<dbReference type="InterPro" id="IPR012347">
    <property type="entry name" value="Ferritin-like"/>
</dbReference>
<dbReference type="GeneID" id="32472944"/>